<dbReference type="AlphaFoldDB" id="A0A498LGG0"/>
<feature type="compositionally biased region" description="Basic and acidic residues" evidence="2">
    <location>
        <begin position="11"/>
        <end position="23"/>
    </location>
</feature>
<comment type="caution">
    <text evidence="3">The sequence shown here is derived from an EMBL/GenBank/DDBJ whole genome shotgun (WGS) entry which is preliminary data.</text>
</comment>
<dbReference type="PANTHER" id="PTHR11505">
    <property type="entry name" value="L1 TRANSPOSABLE ELEMENT-RELATED"/>
    <property type="match status" value="1"/>
</dbReference>
<evidence type="ECO:0000313" key="3">
    <source>
        <dbReference type="EMBL" id="RXN07012.1"/>
    </source>
</evidence>
<gene>
    <name evidence="3" type="ORF">ROHU_032628</name>
</gene>
<feature type="compositionally biased region" description="Polar residues" evidence="2">
    <location>
        <begin position="26"/>
        <end position="41"/>
    </location>
</feature>
<keyword evidence="4" id="KW-1185">Reference proteome</keyword>
<accession>A0A498LGG0</accession>
<dbReference type="STRING" id="84645.A0A498LGG0"/>
<sequence length="325" mass="38218">MSSATRQKMSTKQDKKEKEEKRRTPSPVSTDDANGRQQDQNVLEELKKLRKENQEGHNYTKKSLERVEQTVKDIKEQLTEHEERIEKAEERISMVEDITTRHQRAVKYLLYREVALTAKCDDLENRLRRNNIRIYQIPEGSEGKDTAGFVKRLLHDVLNLPKDMDIKIERAHRSIAPKPVDPAMPPRSIIVRFLDAAVKDVIIRQAWSQGQIHFQERRIFFDQDYSPELQKKRTKVYEVIKQLKKKEIQAKCIYPAQLKVKLGTGEKTFATLKDATTQLRELDIEVRCGEREMMEEELKERPGSKRRKWDNILSTRDIKALIQDV</sequence>
<protein>
    <submittedName>
        <fullName evidence="3">LINE-1 type transposase domain-containing 1</fullName>
    </submittedName>
</protein>
<dbReference type="FunFam" id="3.30.70.1820:FF:000004">
    <property type="entry name" value="Uncharacterized protein"/>
    <property type="match status" value="1"/>
</dbReference>
<dbReference type="EMBL" id="QBIY01013356">
    <property type="protein sequence ID" value="RXN07012.1"/>
    <property type="molecule type" value="Genomic_DNA"/>
</dbReference>
<name>A0A498LGG0_LABRO</name>
<dbReference type="Proteomes" id="UP000290572">
    <property type="component" value="Unassembled WGS sequence"/>
</dbReference>
<feature type="coiled-coil region" evidence="1">
    <location>
        <begin position="272"/>
        <end position="299"/>
    </location>
</feature>
<proteinExistence type="predicted"/>
<evidence type="ECO:0000256" key="2">
    <source>
        <dbReference type="SAM" id="MobiDB-lite"/>
    </source>
</evidence>
<feature type="compositionally biased region" description="Polar residues" evidence="2">
    <location>
        <begin position="1"/>
        <end position="10"/>
    </location>
</feature>
<evidence type="ECO:0000313" key="4">
    <source>
        <dbReference type="Proteomes" id="UP000290572"/>
    </source>
</evidence>
<reference evidence="3 4" key="1">
    <citation type="submission" date="2018-03" db="EMBL/GenBank/DDBJ databases">
        <title>Draft genome sequence of Rohu Carp (Labeo rohita).</title>
        <authorList>
            <person name="Das P."/>
            <person name="Kushwaha B."/>
            <person name="Joshi C.G."/>
            <person name="Kumar D."/>
            <person name="Nagpure N.S."/>
            <person name="Sahoo L."/>
            <person name="Das S.P."/>
            <person name="Bit A."/>
            <person name="Patnaik S."/>
            <person name="Meher P.K."/>
            <person name="Jayasankar P."/>
            <person name="Koringa P.G."/>
            <person name="Patel N.V."/>
            <person name="Hinsu A.T."/>
            <person name="Kumar R."/>
            <person name="Pandey M."/>
            <person name="Agarwal S."/>
            <person name="Srivastava S."/>
            <person name="Singh M."/>
            <person name="Iquebal M.A."/>
            <person name="Jaiswal S."/>
            <person name="Angadi U.B."/>
            <person name="Kumar N."/>
            <person name="Raza M."/>
            <person name="Shah T.M."/>
            <person name="Rai A."/>
            <person name="Jena J.K."/>
        </authorList>
    </citation>
    <scope>NUCLEOTIDE SEQUENCE [LARGE SCALE GENOMIC DNA]</scope>
    <source>
        <strain evidence="3">DASCIFA01</strain>
        <tissue evidence="3">Testis</tissue>
    </source>
</reference>
<dbReference type="Gene3D" id="3.30.70.1820">
    <property type="entry name" value="L1 transposable element, RRM domain"/>
    <property type="match status" value="1"/>
</dbReference>
<feature type="compositionally biased region" description="Basic and acidic residues" evidence="2">
    <location>
        <begin position="44"/>
        <end position="55"/>
    </location>
</feature>
<feature type="coiled-coil region" evidence="1">
    <location>
        <begin position="64"/>
        <end position="98"/>
    </location>
</feature>
<feature type="region of interest" description="Disordered" evidence="2">
    <location>
        <begin position="1"/>
        <end position="62"/>
    </location>
</feature>
<keyword evidence="1" id="KW-0175">Coiled coil</keyword>
<evidence type="ECO:0000256" key="1">
    <source>
        <dbReference type="SAM" id="Coils"/>
    </source>
</evidence>
<dbReference type="InterPro" id="IPR004244">
    <property type="entry name" value="Transposase_22"/>
</dbReference>
<organism evidence="3 4">
    <name type="scientific">Labeo rohita</name>
    <name type="common">Indian major carp</name>
    <name type="synonym">Cyprinus rohita</name>
    <dbReference type="NCBI Taxonomy" id="84645"/>
    <lineage>
        <taxon>Eukaryota</taxon>
        <taxon>Metazoa</taxon>
        <taxon>Chordata</taxon>
        <taxon>Craniata</taxon>
        <taxon>Vertebrata</taxon>
        <taxon>Euteleostomi</taxon>
        <taxon>Actinopterygii</taxon>
        <taxon>Neopterygii</taxon>
        <taxon>Teleostei</taxon>
        <taxon>Ostariophysi</taxon>
        <taxon>Cypriniformes</taxon>
        <taxon>Cyprinidae</taxon>
        <taxon>Labeoninae</taxon>
        <taxon>Labeonini</taxon>
        <taxon>Labeo</taxon>
    </lineage>
</organism>